<dbReference type="InterPro" id="IPR036322">
    <property type="entry name" value="WD40_repeat_dom_sf"/>
</dbReference>
<evidence type="ECO:0000256" key="1">
    <source>
        <dbReference type="ARBA" id="ARBA00022574"/>
    </source>
</evidence>
<dbReference type="InterPro" id="IPR042238">
    <property type="entry name" value="Rad28/ERCC8/Ckn1/ATCSA-1"/>
</dbReference>
<dbReference type="InterPro" id="IPR020472">
    <property type="entry name" value="WD40_PAC1"/>
</dbReference>
<keyword evidence="4" id="KW-0234">DNA repair</keyword>
<protein>
    <submittedName>
        <fullName evidence="6">DNA excision repair protein ERCC-8</fullName>
    </submittedName>
</protein>
<dbReference type="PANTHER" id="PTHR46202">
    <property type="entry name" value="DNA EXCISION REPAIR PROTEIN ERCC-8"/>
    <property type="match status" value="1"/>
</dbReference>
<proteinExistence type="predicted"/>
<dbReference type="Gene3D" id="2.130.10.10">
    <property type="entry name" value="YVTN repeat-like/Quinoprotein amine dehydrogenase"/>
    <property type="match status" value="1"/>
</dbReference>
<dbReference type="PROSITE" id="PS50294">
    <property type="entry name" value="WD_REPEATS_REGION"/>
    <property type="match status" value="2"/>
</dbReference>
<dbReference type="GO" id="GO:0043161">
    <property type="term" value="P:proteasome-mediated ubiquitin-dependent protein catabolic process"/>
    <property type="evidence" value="ECO:0007669"/>
    <property type="project" value="TreeGrafter"/>
</dbReference>
<dbReference type="PANTHER" id="PTHR46202:SF1">
    <property type="entry name" value="DNA EXCISION REPAIR PROTEIN ERCC-8"/>
    <property type="match status" value="1"/>
</dbReference>
<dbReference type="STRING" id="90262.A0A1X2IGF6"/>
<dbReference type="GO" id="GO:0000209">
    <property type="term" value="P:protein polyubiquitination"/>
    <property type="evidence" value="ECO:0007669"/>
    <property type="project" value="TreeGrafter"/>
</dbReference>
<evidence type="ECO:0000313" key="7">
    <source>
        <dbReference type="Proteomes" id="UP000193560"/>
    </source>
</evidence>
<dbReference type="InterPro" id="IPR015943">
    <property type="entry name" value="WD40/YVTN_repeat-like_dom_sf"/>
</dbReference>
<reference evidence="6 7" key="1">
    <citation type="submission" date="2016-07" db="EMBL/GenBank/DDBJ databases">
        <title>Pervasive Adenine N6-methylation of Active Genes in Fungi.</title>
        <authorList>
            <consortium name="DOE Joint Genome Institute"/>
            <person name="Mondo S.J."/>
            <person name="Dannebaum R.O."/>
            <person name="Kuo R.C."/>
            <person name="Labutti K."/>
            <person name="Haridas S."/>
            <person name="Kuo A."/>
            <person name="Salamov A."/>
            <person name="Ahrendt S.R."/>
            <person name="Lipzen A."/>
            <person name="Sullivan W."/>
            <person name="Andreopoulos W.B."/>
            <person name="Clum A."/>
            <person name="Lindquist E."/>
            <person name="Daum C."/>
            <person name="Ramamoorthy G.K."/>
            <person name="Gryganskyi A."/>
            <person name="Culley D."/>
            <person name="Magnuson J.K."/>
            <person name="James T.Y."/>
            <person name="O'Malley M.A."/>
            <person name="Stajich J.E."/>
            <person name="Spatafora J.W."/>
            <person name="Visel A."/>
            <person name="Grigoriev I.V."/>
        </authorList>
    </citation>
    <scope>NUCLEOTIDE SEQUENCE [LARGE SCALE GENOMIC DNA]</scope>
    <source>
        <strain evidence="6 7">NRRL 1336</strain>
    </source>
</reference>
<feature type="repeat" description="WD" evidence="5">
    <location>
        <begin position="93"/>
        <end position="135"/>
    </location>
</feature>
<dbReference type="GO" id="GO:0031464">
    <property type="term" value="C:Cul4A-RING E3 ubiquitin ligase complex"/>
    <property type="evidence" value="ECO:0007669"/>
    <property type="project" value="TreeGrafter"/>
</dbReference>
<dbReference type="Pfam" id="PF00400">
    <property type="entry name" value="WD40"/>
    <property type="match status" value="4"/>
</dbReference>
<keyword evidence="7" id="KW-1185">Reference proteome</keyword>
<keyword evidence="2" id="KW-0677">Repeat</keyword>
<dbReference type="InterPro" id="IPR001680">
    <property type="entry name" value="WD40_rpt"/>
</dbReference>
<feature type="repeat" description="WD" evidence="5">
    <location>
        <begin position="179"/>
        <end position="221"/>
    </location>
</feature>
<dbReference type="OrthoDB" id="361494at2759"/>
<comment type="caution">
    <text evidence="6">The sequence shown here is derived from an EMBL/GenBank/DDBJ whole genome shotgun (WGS) entry which is preliminary data.</text>
</comment>
<dbReference type="PROSITE" id="PS50082">
    <property type="entry name" value="WD_REPEATS_2"/>
    <property type="match status" value="3"/>
</dbReference>
<evidence type="ECO:0000256" key="5">
    <source>
        <dbReference type="PROSITE-ProRule" id="PRU00221"/>
    </source>
</evidence>
<dbReference type="GO" id="GO:0070912">
    <property type="term" value="C:Ddb1-Ckn1 complex"/>
    <property type="evidence" value="ECO:0007669"/>
    <property type="project" value="EnsemblFungi"/>
</dbReference>
<organism evidence="6 7">
    <name type="scientific">Absidia repens</name>
    <dbReference type="NCBI Taxonomy" id="90262"/>
    <lineage>
        <taxon>Eukaryota</taxon>
        <taxon>Fungi</taxon>
        <taxon>Fungi incertae sedis</taxon>
        <taxon>Mucoromycota</taxon>
        <taxon>Mucoromycotina</taxon>
        <taxon>Mucoromycetes</taxon>
        <taxon>Mucorales</taxon>
        <taxon>Cunninghamellaceae</taxon>
        <taxon>Absidia</taxon>
    </lineage>
</organism>
<dbReference type="PROSITE" id="PS00678">
    <property type="entry name" value="WD_REPEATS_1"/>
    <property type="match status" value="2"/>
</dbReference>
<accession>A0A1X2IGF6</accession>
<sequence length="416" mass="46261">MYGFLKKREQGSLRPIRLKRAETTKRVYDIQLSQNKEISRAHRGGVTCLSLEGVEQRYLMSGGSDGYIHIYDLHTHSRGNYTKIKPVASVSRYNRHLYAVSSVAWFPFDTGMFISSSFDKTIRVWDTNSMTAACNFPLDSRVYCQAISPIASHCLVASAAAEPRIRLCDLKSGAFTHSLTGHTGEVYSCTWSPSKEHILYSGGNDGAVRVWDIRRASACLMSLDQDNGVDRDPLAETNSAHGNKGVNGLTLTSDGRYLVTLGMDEKIRLWDTTNGHNTFVNYGSYWRNRFKSHLQAVVSDADVWPPLLFVPSDDQQVLVYSLLDGRLTKRLKGAYGRVTSVERRSSYQELYSGSNEGEILVWEPTKKSSTVGTAVNNTTLGSTLTTSFVDDMANNTTMEGILDAWSDSDDDEHGSP</sequence>
<dbReference type="SUPFAM" id="SSF50978">
    <property type="entry name" value="WD40 repeat-like"/>
    <property type="match status" value="1"/>
</dbReference>
<gene>
    <name evidence="6" type="ORF">BCR42DRAFT_416104</name>
</gene>
<dbReference type="PRINTS" id="PR00320">
    <property type="entry name" value="GPROTEINBRPT"/>
</dbReference>
<dbReference type="SMART" id="SM00320">
    <property type="entry name" value="WD40"/>
    <property type="match status" value="5"/>
</dbReference>
<dbReference type="Proteomes" id="UP000193560">
    <property type="component" value="Unassembled WGS sequence"/>
</dbReference>
<dbReference type="InterPro" id="IPR019775">
    <property type="entry name" value="WD40_repeat_CS"/>
</dbReference>
<evidence type="ECO:0000256" key="3">
    <source>
        <dbReference type="ARBA" id="ARBA00022763"/>
    </source>
</evidence>
<dbReference type="GO" id="GO:0006283">
    <property type="term" value="P:transcription-coupled nucleotide-excision repair"/>
    <property type="evidence" value="ECO:0007669"/>
    <property type="project" value="EnsemblFungi"/>
</dbReference>
<name>A0A1X2IGF6_9FUNG</name>
<dbReference type="EMBL" id="MCGE01000012">
    <property type="protein sequence ID" value="ORZ15891.1"/>
    <property type="molecule type" value="Genomic_DNA"/>
</dbReference>
<keyword evidence="3" id="KW-0227">DNA damage</keyword>
<keyword evidence="1 5" id="KW-0853">WD repeat</keyword>
<dbReference type="AlphaFoldDB" id="A0A1X2IGF6"/>
<evidence type="ECO:0000256" key="2">
    <source>
        <dbReference type="ARBA" id="ARBA00022737"/>
    </source>
</evidence>
<feature type="repeat" description="WD" evidence="5">
    <location>
        <begin position="246"/>
        <end position="280"/>
    </location>
</feature>
<evidence type="ECO:0000313" key="6">
    <source>
        <dbReference type="EMBL" id="ORZ15891.1"/>
    </source>
</evidence>
<evidence type="ECO:0000256" key="4">
    <source>
        <dbReference type="ARBA" id="ARBA00023204"/>
    </source>
</evidence>